<keyword evidence="3" id="KW-1185">Reference proteome</keyword>
<dbReference type="VEuPathDB" id="VectorBase:HLOH_054785"/>
<protein>
    <submittedName>
        <fullName evidence="2">Uncharacterized protein</fullName>
    </submittedName>
</protein>
<feature type="compositionally biased region" description="Polar residues" evidence="1">
    <location>
        <begin position="124"/>
        <end position="134"/>
    </location>
</feature>
<dbReference type="Proteomes" id="UP000821853">
    <property type="component" value="Unassembled WGS sequence"/>
</dbReference>
<sequence length="134" mass="14719">MGCTGAPDFLHRPWVPDTSPWRFLAADGLHASFEGVAVLAQHFKERLRYHRPRWASASPRLTEETDTQPDQASPPAGRGGGCPPPVPPLCPPCLPCPQRPPRPTPSRAPPVPERRYMTRLATKAASQPSREAEN</sequence>
<organism evidence="2 3">
    <name type="scientific">Haemaphysalis longicornis</name>
    <name type="common">Bush tick</name>
    <dbReference type="NCBI Taxonomy" id="44386"/>
    <lineage>
        <taxon>Eukaryota</taxon>
        <taxon>Metazoa</taxon>
        <taxon>Ecdysozoa</taxon>
        <taxon>Arthropoda</taxon>
        <taxon>Chelicerata</taxon>
        <taxon>Arachnida</taxon>
        <taxon>Acari</taxon>
        <taxon>Parasitiformes</taxon>
        <taxon>Ixodida</taxon>
        <taxon>Ixodoidea</taxon>
        <taxon>Ixodidae</taxon>
        <taxon>Haemaphysalinae</taxon>
        <taxon>Haemaphysalis</taxon>
    </lineage>
</organism>
<dbReference type="AlphaFoldDB" id="A0A9J6HBM8"/>
<evidence type="ECO:0000313" key="3">
    <source>
        <dbReference type="Proteomes" id="UP000821853"/>
    </source>
</evidence>
<dbReference type="EMBL" id="JABSTR010002620">
    <property type="protein sequence ID" value="KAH9384514.1"/>
    <property type="molecule type" value="Genomic_DNA"/>
</dbReference>
<evidence type="ECO:0000313" key="2">
    <source>
        <dbReference type="EMBL" id="KAH9384514.1"/>
    </source>
</evidence>
<gene>
    <name evidence="2" type="ORF">HPB48_026522</name>
</gene>
<comment type="caution">
    <text evidence="2">The sequence shown here is derived from an EMBL/GenBank/DDBJ whole genome shotgun (WGS) entry which is preliminary data.</text>
</comment>
<proteinExistence type="predicted"/>
<name>A0A9J6HBM8_HAELO</name>
<accession>A0A9J6HBM8</accession>
<reference evidence="2 3" key="1">
    <citation type="journal article" date="2020" name="Cell">
        <title>Large-Scale Comparative Analyses of Tick Genomes Elucidate Their Genetic Diversity and Vector Capacities.</title>
        <authorList>
            <consortium name="Tick Genome and Microbiome Consortium (TIGMIC)"/>
            <person name="Jia N."/>
            <person name="Wang J."/>
            <person name="Shi W."/>
            <person name="Du L."/>
            <person name="Sun Y."/>
            <person name="Zhan W."/>
            <person name="Jiang J.F."/>
            <person name="Wang Q."/>
            <person name="Zhang B."/>
            <person name="Ji P."/>
            <person name="Bell-Sakyi L."/>
            <person name="Cui X.M."/>
            <person name="Yuan T.T."/>
            <person name="Jiang B.G."/>
            <person name="Yang W.F."/>
            <person name="Lam T.T."/>
            <person name="Chang Q.C."/>
            <person name="Ding S.J."/>
            <person name="Wang X.J."/>
            <person name="Zhu J.G."/>
            <person name="Ruan X.D."/>
            <person name="Zhao L."/>
            <person name="Wei J.T."/>
            <person name="Ye R.Z."/>
            <person name="Que T.C."/>
            <person name="Du C.H."/>
            <person name="Zhou Y.H."/>
            <person name="Cheng J.X."/>
            <person name="Dai P.F."/>
            <person name="Guo W.B."/>
            <person name="Han X.H."/>
            <person name="Huang E.J."/>
            <person name="Li L.F."/>
            <person name="Wei W."/>
            <person name="Gao Y.C."/>
            <person name="Liu J.Z."/>
            <person name="Shao H.Z."/>
            <person name="Wang X."/>
            <person name="Wang C.C."/>
            <person name="Yang T.C."/>
            <person name="Huo Q.B."/>
            <person name="Li W."/>
            <person name="Chen H.Y."/>
            <person name="Chen S.E."/>
            <person name="Zhou L.G."/>
            <person name="Ni X.B."/>
            <person name="Tian J.H."/>
            <person name="Sheng Y."/>
            <person name="Liu T."/>
            <person name="Pan Y.S."/>
            <person name="Xia L.Y."/>
            <person name="Li J."/>
            <person name="Zhao F."/>
            <person name="Cao W.C."/>
        </authorList>
    </citation>
    <scope>NUCLEOTIDE SEQUENCE [LARGE SCALE GENOMIC DNA]</scope>
    <source>
        <strain evidence="2">HaeL-2018</strain>
    </source>
</reference>
<feature type="region of interest" description="Disordered" evidence="1">
    <location>
        <begin position="49"/>
        <end position="134"/>
    </location>
</feature>
<evidence type="ECO:0000256" key="1">
    <source>
        <dbReference type="SAM" id="MobiDB-lite"/>
    </source>
</evidence>
<feature type="compositionally biased region" description="Pro residues" evidence="1">
    <location>
        <begin position="82"/>
        <end position="111"/>
    </location>
</feature>